<comment type="caution">
    <text evidence="1">The sequence shown here is derived from an EMBL/GenBank/DDBJ whole genome shotgun (WGS) entry which is preliminary data.</text>
</comment>
<dbReference type="AlphaFoldDB" id="A0AAE0QCE4"/>
<reference evidence="1" key="1">
    <citation type="submission" date="2023-06" db="EMBL/GenBank/DDBJ databases">
        <title>Male Hemibagrus guttatus genome.</title>
        <authorList>
            <person name="Bian C."/>
        </authorList>
    </citation>
    <scope>NUCLEOTIDE SEQUENCE</scope>
    <source>
        <strain evidence="1">Male_cb2023</strain>
        <tissue evidence="1">Muscle</tissue>
    </source>
</reference>
<feature type="non-terminal residue" evidence="1">
    <location>
        <position position="38"/>
    </location>
</feature>
<dbReference type="EMBL" id="JAUCMX010000017">
    <property type="protein sequence ID" value="KAK3518870.1"/>
    <property type="molecule type" value="Genomic_DNA"/>
</dbReference>
<name>A0AAE0QCE4_9TELE</name>
<dbReference type="Proteomes" id="UP001274896">
    <property type="component" value="Unassembled WGS sequence"/>
</dbReference>
<evidence type="ECO:0000313" key="2">
    <source>
        <dbReference type="Proteomes" id="UP001274896"/>
    </source>
</evidence>
<accession>A0AAE0QCE4</accession>
<protein>
    <submittedName>
        <fullName evidence="1">Uncharacterized protein</fullName>
    </submittedName>
</protein>
<keyword evidence="2" id="KW-1185">Reference proteome</keyword>
<sequence>MVSGFEFTGPLYGRNGLSSSELEFYSFMMATIRSDATP</sequence>
<organism evidence="1 2">
    <name type="scientific">Hemibagrus guttatus</name>
    <dbReference type="NCBI Taxonomy" id="175788"/>
    <lineage>
        <taxon>Eukaryota</taxon>
        <taxon>Metazoa</taxon>
        <taxon>Chordata</taxon>
        <taxon>Craniata</taxon>
        <taxon>Vertebrata</taxon>
        <taxon>Euteleostomi</taxon>
        <taxon>Actinopterygii</taxon>
        <taxon>Neopterygii</taxon>
        <taxon>Teleostei</taxon>
        <taxon>Ostariophysi</taxon>
        <taxon>Siluriformes</taxon>
        <taxon>Bagridae</taxon>
        <taxon>Hemibagrus</taxon>
    </lineage>
</organism>
<proteinExistence type="predicted"/>
<evidence type="ECO:0000313" key="1">
    <source>
        <dbReference type="EMBL" id="KAK3518870.1"/>
    </source>
</evidence>
<gene>
    <name evidence="1" type="ORF">QTP70_014963</name>
</gene>